<proteinExistence type="predicted"/>
<dbReference type="EMBL" id="OZ034815">
    <property type="protein sequence ID" value="CAL1371112.1"/>
    <property type="molecule type" value="Genomic_DNA"/>
</dbReference>
<sequence>METCFEPGKLLYKRKYLGARGKARKIVFQASQLPMPKLRFCQVLAKYGKLFEELTLKGYSKELEGESKQKGIATSHYKFHTTTTRDWVIKIIP</sequence>
<accession>A0AAV2DE85</accession>
<reference evidence="1 2" key="1">
    <citation type="submission" date="2024-04" db="EMBL/GenBank/DDBJ databases">
        <authorList>
            <person name="Fracassetti M."/>
        </authorList>
    </citation>
    <scope>NUCLEOTIDE SEQUENCE [LARGE SCALE GENOMIC DNA]</scope>
</reference>
<protein>
    <submittedName>
        <fullName evidence="1">Uncharacterized protein</fullName>
    </submittedName>
</protein>
<gene>
    <name evidence="1" type="ORF">LTRI10_LOCUS13192</name>
</gene>
<dbReference type="AlphaFoldDB" id="A0AAV2DE85"/>
<evidence type="ECO:0000313" key="2">
    <source>
        <dbReference type="Proteomes" id="UP001497516"/>
    </source>
</evidence>
<dbReference type="Proteomes" id="UP001497516">
    <property type="component" value="Chromosome 2"/>
</dbReference>
<name>A0AAV2DE85_9ROSI</name>
<keyword evidence="2" id="KW-1185">Reference proteome</keyword>
<evidence type="ECO:0000313" key="1">
    <source>
        <dbReference type="EMBL" id="CAL1371112.1"/>
    </source>
</evidence>
<organism evidence="1 2">
    <name type="scientific">Linum trigynum</name>
    <dbReference type="NCBI Taxonomy" id="586398"/>
    <lineage>
        <taxon>Eukaryota</taxon>
        <taxon>Viridiplantae</taxon>
        <taxon>Streptophyta</taxon>
        <taxon>Embryophyta</taxon>
        <taxon>Tracheophyta</taxon>
        <taxon>Spermatophyta</taxon>
        <taxon>Magnoliopsida</taxon>
        <taxon>eudicotyledons</taxon>
        <taxon>Gunneridae</taxon>
        <taxon>Pentapetalae</taxon>
        <taxon>rosids</taxon>
        <taxon>fabids</taxon>
        <taxon>Malpighiales</taxon>
        <taxon>Linaceae</taxon>
        <taxon>Linum</taxon>
    </lineage>
</organism>